<reference evidence="4" key="1">
    <citation type="submission" date="2021-04" db="EMBL/GenBank/DDBJ databases">
        <authorList>
            <person name="Tunstrom K."/>
        </authorList>
    </citation>
    <scope>NUCLEOTIDE SEQUENCE</scope>
</reference>
<evidence type="ECO:0000259" key="3">
    <source>
        <dbReference type="PROSITE" id="PS50238"/>
    </source>
</evidence>
<feature type="compositionally biased region" description="Low complexity" evidence="2">
    <location>
        <begin position="600"/>
        <end position="610"/>
    </location>
</feature>
<accession>A0A8S3W9H5</accession>
<evidence type="ECO:0000313" key="5">
    <source>
        <dbReference type="Proteomes" id="UP000691718"/>
    </source>
</evidence>
<evidence type="ECO:0000256" key="1">
    <source>
        <dbReference type="ARBA" id="ARBA00022468"/>
    </source>
</evidence>
<name>A0A8S3W9H5_PARAO</name>
<dbReference type="PROSITE" id="PS50238">
    <property type="entry name" value="RHOGAP"/>
    <property type="match status" value="1"/>
</dbReference>
<feature type="region of interest" description="Disordered" evidence="2">
    <location>
        <begin position="1091"/>
        <end position="1121"/>
    </location>
</feature>
<keyword evidence="1" id="KW-0343">GTPase activation</keyword>
<dbReference type="InterPro" id="IPR000198">
    <property type="entry name" value="RhoGAP_dom"/>
</dbReference>
<dbReference type="Proteomes" id="UP000691718">
    <property type="component" value="Unassembled WGS sequence"/>
</dbReference>
<dbReference type="GO" id="GO:0005096">
    <property type="term" value="F:GTPase activator activity"/>
    <property type="evidence" value="ECO:0007669"/>
    <property type="project" value="UniProtKB-KW"/>
</dbReference>
<dbReference type="GO" id="GO:0007264">
    <property type="term" value="P:small GTPase-mediated signal transduction"/>
    <property type="evidence" value="ECO:0007669"/>
    <property type="project" value="TreeGrafter"/>
</dbReference>
<keyword evidence="5" id="KW-1185">Reference proteome</keyword>
<feature type="compositionally biased region" description="Basic and acidic residues" evidence="2">
    <location>
        <begin position="373"/>
        <end position="385"/>
    </location>
</feature>
<dbReference type="PANTHER" id="PTHR15729:SF10">
    <property type="entry name" value="GTPASE-ACTIVATING PROTEIN CDGAPR"/>
    <property type="match status" value="1"/>
</dbReference>
<feature type="compositionally biased region" description="Basic and acidic residues" evidence="2">
    <location>
        <begin position="871"/>
        <end position="887"/>
    </location>
</feature>
<feature type="region of interest" description="Disordered" evidence="2">
    <location>
        <begin position="311"/>
        <end position="340"/>
    </location>
</feature>
<feature type="domain" description="Rho-GAP" evidence="3">
    <location>
        <begin position="1"/>
        <end position="40"/>
    </location>
</feature>
<dbReference type="InterPro" id="IPR051576">
    <property type="entry name" value="PX-Rho_GAP"/>
</dbReference>
<feature type="region of interest" description="Disordered" evidence="2">
    <location>
        <begin position="871"/>
        <end position="901"/>
    </location>
</feature>
<proteinExistence type="predicted"/>
<protein>
    <submittedName>
        <fullName evidence="4">(apollo) hypothetical protein</fullName>
    </submittedName>
</protein>
<feature type="compositionally biased region" description="Basic and acidic residues" evidence="2">
    <location>
        <begin position="54"/>
        <end position="70"/>
    </location>
</feature>
<feature type="compositionally biased region" description="Basic and acidic residues" evidence="2">
    <location>
        <begin position="394"/>
        <end position="405"/>
    </location>
</feature>
<gene>
    <name evidence="4" type="ORF">PAPOLLO_LOCUS3815</name>
</gene>
<feature type="compositionally biased region" description="Polar residues" evidence="2">
    <location>
        <begin position="319"/>
        <end position="337"/>
    </location>
</feature>
<dbReference type="OrthoDB" id="5873004at2759"/>
<dbReference type="AlphaFoldDB" id="A0A8S3W9H5"/>
<dbReference type="EMBL" id="CAJQZP010000220">
    <property type="protein sequence ID" value="CAG4948603.1"/>
    <property type="molecule type" value="Genomic_DNA"/>
</dbReference>
<comment type="caution">
    <text evidence="4">The sequence shown here is derived from an EMBL/GenBank/DDBJ whole genome shotgun (WGS) entry which is preliminary data.</text>
</comment>
<evidence type="ECO:0000256" key="2">
    <source>
        <dbReference type="SAM" id="MobiDB-lite"/>
    </source>
</evidence>
<feature type="region of interest" description="Disordered" evidence="2">
    <location>
        <begin position="577"/>
        <end position="610"/>
    </location>
</feature>
<feature type="region of interest" description="Disordered" evidence="2">
    <location>
        <begin position="44"/>
        <end position="128"/>
    </location>
</feature>
<organism evidence="4 5">
    <name type="scientific">Parnassius apollo</name>
    <name type="common">Apollo butterfly</name>
    <name type="synonym">Papilio apollo</name>
    <dbReference type="NCBI Taxonomy" id="110799"/>
    <lineage>
        <taxon>Eukaryota</taxon>
        <taxon>Metazoa</taxon>
        <taxon>Ecdysozoa</taxon>
        <taxon>Arthropoda</taxon>
        <taxon>Hexapoda</taxon>
        <taxon>Insecta</taxon>
        <taxon>Pterygota</taxon>
        <taxon>Neoptera</taxon>
        <taxon>Endopterygota</taxon>
        <taxon>Lepidoptera</taxon>
        <taxon>Glossata</taxon>
        <taxon>Ditrysia</taxon>
        <taxon>Papilionoidea</taxon>
        <taxon>Papilionidae</taxon>
        <taxon>Parnassiinae</taxon>
        <taxon>Parnassini</taxon>
        <taxon>Parnassius</taxon>
        <taxon>Parnassius</taxon>
    </lineage>
</organism>
<feature type="compositionally biased region" description="Low complexity" evidence="2">
    <location>
        <begin position="98"/>
        <end position="113"/>
    </location>
</feature>
<sequence>MAIVWAPNLLRSPAPQHALQGVAVQAVVTEFLICYAEELFAQEQGADSGPDSLEQDRDTQVELRGNESCRRPKSLPLNPPTKLLSLEEARRRGRRSCAPPASGAIAAAAAAPAHPAPSPSPADSAHRELRPKGHLQPKYIEVGSGPNNLPQYHTVLDFPLAGGKRGLKRSPSGWRGLFWRSKLQRARPPAPLAPLTAPLAAPLAPLAPQTQQVTPHCFLLIAYFVRAKRTPHVPNSTLLHDVIMCGALRPVKSCESLASDTDTLAPLAEKASAPLKHHTRSSSCDSYFEPWQAELAHMRLRLSPQERDHHMFSEEDAQESQWSSPAQSGGCSASTSPRRLRVDVHAASEMADRRRVAMEEQVAQMGYIDVDGESPRAKPAPEKRHGAPPPPDPDPAKRLCKDRDSPQSSLPDVQNSPGNVKLRERNSPRKSKNASRYSGLHHPVISDPDKNTRLTWHGKDGHSTLIKIDWPVENSSVSNLTTSTINSSPLTPVTPVYDPLESDSEVSENKHTIKIKTTDCDNCDEEKCLKCELKATDYENMKVSHDFSESNLHDSLEASPVHSIDISYQNLNRLSAVSTSSNSEQNSEKKKENEIKVMTSSHESSSSYSNVSLTKQGDELYEFFNFTRPNYINLQSSSTSKSSPGSPLKSPLKSTISITFRSPTKSKTLDYEPIDNMDTPTNERDSVYEDIDLEKNLSIVEEAPVPETDACLPTQQACQPKDFSEDLIILETPTETTEVDDNIDVYSKVKFFKKSIEEVNAMILESPEKERHYENVSFSDTNDKEYENINVDTLKICDKVDISDVDADKSYQGGESETVERDNGNVIKPELVSKNLNVRELAIRFESPTEQKGPFTFEKYKTEIKYPTLERKEEDKKTHTDRKKDVTVKLPPSVSPQTYKLSKNSARSLDENAFIKEFGNETNDRRKSLEVKDANKQTKNLPDMNLNTEEQDTKVDSITPTTENKISLVQRFEIKKPDLKSLIGIDTEKKLSRERIEKYKEERRNFLREKYSSQSFRSNPEQLTRIKIKKDPEDRTEICERLQEDLPKFERRNTVDLGQRMRFSLARSTNNLDTIPSPVSPVQDLDCSSNLEYTRKSDDSKRDSIRRDERKEKVSPSYNIRDMAAMFEQKSHNSNG</sequence>
<evidence type="ECO:0000313" key="4">
    <source>
        <dbReference type="EMBL" id="CAG4948603.1"/>
    </source>
</evidence>
<dbReference type="PANTHER" id="PTHR15729">
    <property type="entry name" value="CDC42 GTPASE-ACTIVATING PROTEIN"/>
    <property type="match status" value="1"/>
</dbReference>
<feature type="region of interest" description="Disordered" evidence="2">
    <location>
        <begin position="366"/>
        <end position="455"/>
    </location>
</feature>
<feature type="compositionally biased region" description="Polar residues" evidence="2">
    <location>
        <begin position="406"/>
        <end position="418"/>
    </location>
</feature>
<feature type="compositionally biased region" description="Basic and acidic residues" evidence="2">
    <location>
        <begin position="586"/>
        <end position="595"/>
    </location>
</feature>
<feature type="compositionally biased region" description="Basic and acidic residues" evidence="2">
    <location>
        <begin position="1093"/>
        <end position="1114"/>
    </location>
</feature>